<evidence type="ECO:0000313" key="1">
    <source>
        <dbReference type="EMBL" id="KJV05314.1"/>
    </source>
</evidence>
<dbReference type="RefSeq" id="WP_045780453.1">
    <property type="nucleotide sequence ID" value="NZ_LAJX01000250.1"/>
</dbReference>
<gene>
    <name evidence="1" type="ORF">VZ94_19110</name>
</gene>
<protein>
    <submittedName>
        <fullName evidence="1">Uncharacterized protein</fullName>
    </submittedName>
</protein>
<name>A0A0F3IIL2_9GAMM</name>
<proteinExistence type="predicted"/>
<sequence length="286" mass="33365">MKTGNVKKRFLEGPKIRYKKSFEKFDHIFGKENVYFWKFDPNSFPDRCVVKDFCQRLHIDIEEDNIIRTNESLSLEATSLLYTYLRYGKALILNSVGEKRFPLLVKQISQLSGRKLRFSSELITPILEKNRVEIEWIEQRMGASLAEDIYKDDAIAIHSEKELITYTPETVLWLAKLLGEDYIDNMHPKMSHLEIAEWMHTLRLRLDQGQALVTTETTSIDTPVKSNSQKQELLKIENLTKKLMLANRWLIKQGQSETAKAAKTRLQPQLKALRRTLKKINTGHTE</sequence>
<comment type="caution">
    <text evidence="1">The sequence shown here is derived from an EMBL/GenBank/DDBJ whole genome shotgun (WGS) entry which is preliminary data.</text>
</comment>
<accession>A0A0F3IIL2</accession>
<dbReference type="AlphaFoldDB" id="A0A0F3IIL2"/>
<reference evidence="2" key="1">
    <citation type="submission" date="2015-03" db="EMBL/GenBank/DDBJ databases">
        <title>Draft genome sequence of a novel methanotroph (Sn10-6) isolated from flooded ricefield rhizosphere in India.</title>
        <authorList>
            <person name="Pandit P.S."/>
            <person name="Pore S.D."/>
            <person name="Arora P."/>
            <person name="Kapse N.G."/>
            <person name="Dhakephalkar P.K."/>
            <person name="Rahalkar M.C."/>
        </authorList>
    </citation>
    <scope>NUCLEOTIDE SEQUENCE [LARGE SCALE GENOMIC DNA]</scope>
    <source>
        <strain evidence="2">Sn10-6</strain>
    </source>
</reference>
<keyword evidence="2" id="KW-1185">Reference proteome</keyword>
<reference evidence="1 2" key="2">
    <citation type="journal article" date="2016" name="Microb. Ecol.">
        <title>Genome Characteristics of a Novel Type I Methanotroph (Sn10-6) Isolated from a Flooded Indian Rice Field.</title>
        <authorList>
            <person name="Rahalkar M.C."/>
            <person name="Pandit P.S."/>
            <person name="Dhakephalkar P.K."/>
            <person name="Pore S."/>
            <person name="Arora P."/>
            <person name="Kapse N."/>
        </authorList>
    </citation>
    <scope>NUCLEOTIDE SEQUENCE [LARGE SCALE GENOMIC DNA]</scope>
    <source>
        <strain evidence="1 2">Sn10-6</strain>
    </source>
</reference>
<dbReference type="EMBL" id="LAJX01000250">
    <property type="protein sequence ID" value="KJV05314.1"/>
    <property type="molecule type" value="Genomic_DNA"/>
</dbReference>
<evidence type="ECO:0000313" key="2">
    <source>
        <dbReference type="Proteomes" id="UP000033684"/>
    </source>
</evidence>
<organism evidence="1 2">
    <name type="scientific">Methylocucumis oryzae</name>
    <dbReference type="NCBI Taxonomy" id="1632867"/>
    <lineage>
        <taxon>Bacteria</taxon>
        <taxon>Pseudomonadati</taxon>
        <taxon>Pseudomonadota</taxon>
        <taxon>Gammaproteobacteria</taxon>
        <taxon>Methylococcales</taxon>
        <taxon>Methylococcaceae</taxon>
        <taxon>Methylocucumis</taxon>
    </lineage>
</organism>
<dbReference type="OrthoDB" id="6174380at2"/>
<dbReference type="Proteomes" id="UP000033684">
    <property type="component" value="Unassembled WGS sequence"/>
</dbReference>